<evidence type="ECO:0000313" key="8">
    <source>
        <dbReference type="Proteomes" id="UP000492820"/>
    </source>
</evidence>
<proteinExistence type="inferred from homology"/>
<evidence type="ECO:0000256" key="4">
    <source>
        <dbReference type="ARBA" id="ARBA00022927"/>
    </source>
</evidence>
<keyword evidence="3" id="KW-0813">Transport</keyword>
<name>A0A068WK29_ECHGR</name>
<evidence type="ECO:0000313" key="7">
    <source>
        <dbReference type="EMBL" id="CDS20463.1"/>
    </source>
</evidence>
<reference evidence="7 8" key="1">
    <citation type="journal article" date="2013" name="Nature">
        <title>The genomes of four tapeworm species reveal adaptations to parasitism.</title>
        <authorList>
            <person name="Tsai I.J."/>
            <person name="Zarowiecki M."/>
            <person name="Holroyd N."/>
            <person name="Garciarrubio A."/>
            <person name="Sanchez-Flores A."/>
            <person name="Brooks K.L."/>
            <person name="Tracey A."/>
            <person name="Bobes R.J."/>
            <person name="Fragoso G."/>
            <person name="Sciutto E."/>
            <person name="Aslett M."/>
            <person name="Beasley H."/>
            <person name="Bennett H.M."/>
            <person name="Cai J."/>
            <person name="Camicia F."/>
            <person name="Clark R."/>
            <person name="Cucher M."/>
            <person name="De Silva N."/>
            <person name="Day T.A."/>
            <person name="Deplazes P."/>
            <person name="Estrada K."/>
            <person name="Fernandez C."/>
            <person name="Holland P.W."/>
            <person name="Hou J."/>
            <person name="Hu S."/>
            <person name="Huckvale T."/>
            <person name="Hung S.S."/>
            <person name="Kamenetzky L."/>
            <person name="Keane J.A."/>
            <person name="Kiss F."/>
            <person name="Koziol U."/>
            <person name="Lambert O."/>
            <person name="Liu K."/>
            <person name="Luo X."/>
            <person name="Luo Y."/>
            <person name="Macchiaroli N."/>
            <person name="Nichol S."/>
            <person name="Paps J."/>
            <person name="Parkinson J."/>
            <person name="Pouchkina-Stantcheva N."/>
            <person name="Riddiford N."/>
            <person name="Rosenzvit M."/>
            <person name="Salinas G."/>
            <person name="Wasmuth J.D."/>
            <person name="Zamanian M."/>
            <person name="Zheng Y."/>
            <person name="Cai X."/>
            <person name="Soberon X."/>
            <person name="Olson P.D."/>
            <person name="Laclette J.P."/>
            <person name="Brehm K."/>
            <person name="Berriman M."/>
            <person name="Garciarrubio A."/>
            <person name="Bobes R.J."/>
            <person name="Fragoso G."/>
            <person name="Sanchez-Flores A."/>
            <person name="Estrada K."/>
            <person name="Cevallos M.A."/>
            <person name="Morett E."/>
            <person name="Gonzalez V."/>
            <person name="Portillo T."/>
            <person name="Ochoa-Leyva A."/>
            <person name="Jose M.V."/>
            <person name="Sciutto E."/>
            <person name="Landa A."/>
            <person name="Jimenez L."/>
            <person name="Valdes V."/>
            <person name="Carrero J.C."/>
            <person name="Larralde C."/>
            <person name="Morales-Montor J."/>
            <person name="Limon-Lason J."/>
            <person name="Soberon X."/>
            <person name="Laclette J.P."/>
        </authorList>
    </citation>
    <scope>NUCLEOTIDE SEQUENCE [LARGE SCALE GENOMIC DNA]</scope>
</reference>
<organism evidence="7">
    <name type="scientific">Echinococcus granulosus</name>
    <name type="common">Hydatid tapeworm</name>
    <dbReference type="NCBI Taxonomy" id="6210"/>
    <lineage>
        <taxon>Eukaryota</taxon>
        <taxon>Metazoa</taxon>
        <taxon>Spiralia</taxon>
        <taxon>Lophotrochozoa</taxon>
        <taxon>Platyhelminthes</taxon>
        <taxon>Cestoda</taxon>
        <taxon>Eucestoda</taxon>
        <taxon>Cyclophyllidea</taxon>
        <taxon>Taeniidae</taxon>
        <taxon>Echinococcus</taxon>
        <taxon>Echinococcus granulosus group</taxon>
    </lineage>
</organism>
<dbReference type="InterPro" id="IPR011012">
    <property type="entry name" value="Longin-like_dom_sf"/>
</dbReference>
<keyword evidence="4" id="KW-0653">Protein transport</keyword>
<evidence type="ECO:0000313" key="9">
    <source>
        <dbReference type="WBParaSite" id="EgrG_001113700"/>
    </source>
</evidence>
<sequence length="256" mass="28354">MIKAVVICNTSGKPRLIKFYDETVSFSYVICGKFLRAKVRNKSFSEKHILFFIGGPTALAISSKPQRLFLCVLNTFNRVHNSQRIIYRQYSTIYIVFCVDLSESELGILDLIQVFVDLLDKTFENVCELDLIFNADKVHYLLNELICGGIVLETNHTEILSRLNEQQHLGGGSTDSTNSSTPKTSFLSNRILSGVRAGSNIITSVVPSTSARGWASALASSATSLRISNRLGFQNISEGSEEQNVQGSKESKKLCL</sequence>
<evidence type="ECO:0000256" key="2">
    <source>
        <dbReference type="ARBA" id="ARBA00006972"/>
    </source>
</evidence>
<dbReference type="PANTHER" id="PTHR11753">
    <property type="entry name" value="ADAPTOR COMPLEXES SMALL SUBUNIT FAMILY"/>
    <property type="match status" value="1"/>
</dbReference>
<comment type="similarity">
    <text evidence="2">Belongs to the adaptor complexes small subunit family.</text>
</comment>
<evidence type="ECO:0000256" key="5">
    <source>
        <dbReference type="ARBA" id="ARBA00023136"/>
    </source>
</evidence>
<feature type="domain" description="AP complex mu/sigma subunit" evidence="6">
    <location>
        <begin position="1"/>
        <end position="167"/>
    </location>
</feature>
<reference evidence="9" key="3">
    <citation type="submission" date="2020-10" db="UniProtKB">
        <authorList>
            <consortium name="WormBaseParasite"/>
        </authorList>
    </citation>
    <scope>IDENTIFICATION</scope>
</reference>
<dbReference type="Gene3D" id="3.30.450.60">
    <property type="match status" value="1"/>
</dbReference>
<dbReference type="SUPFAM" id="SSF64356">
    <property type="entry name" value="SNARE-like"/>
    <property type="match status" value="1"/>
</dbReference>
<comment type="subcellular location">
    <subcellularLocation>
        <location evidence="1">Endomembrane system</location>
    </subcellularLocation>
</comment>
<dbReference type="GO" id="GO:0015031">
    <property type="term" value="P:protein transport"/>
    <property type="evidence" value="ECO:0007669"/>
    <property type="project" value="UniProtKB-KW"/>
</dbReference>
<dbReference type="Pfam" id="PF01217">
    <property type="entry name" value="Clat_adaptor_s"/>
    <property type="match status" value="1"/>
</dbReference>
<dbReference type="WBParaSite" id="EgrG_001113700">
    <property type="protein sequence ID" value="EgrG_001113700"/>
    <property type="gene ID" value="EgrG_001113700"/>
</dbReference>
<protein>
    <submittedName>
        <fullName evidence="7 9">AP 3 complex subunit sigma 2</fullName>
    </submittedName>
</protein>
<dbReference type="AlphaFoldDB" id="A0A068WK29"/>
<accession>A0A068WK29</accession>
<evidence type="ECO:0000256" key="3">
    <source>
        <dbReference type="ARBA" id="ARBA00022448"/>
    </source>
</evidence>
<keyword evidence="5" id="KW-0472">Membrane</keyword>
<reference evidence="7" key="2">
    <citation type="submission" date="2014-06" db="EMBL/GenBank/DDBJ databases">
        <authorList>
            <person name="Aslett M."/>
        </authorList>
    </citation>
    <scope>NUCLEOTIDE SEQUENCE</scope>
</reference>
<evidence type="ECO:0000256" key="1">
    <source>
        <dbReference type="ARBA" id="ARBA00004308"/>
    </source>
</evidence>
<gene>
    <name evidence="7" type="ORF">EgrG_001113700</name>
</gene>
<dbReference type="InterPro" id="IPR022775">
    <property type="entry name" value="AP_mu_sigma_su"/>
</dbReference>
<dbReference type="GO" id="GO:0012505">
    <property type="term" value="C:endomembrane system"/>
    <property type="evidence" value="ECO:0007669"/>
    <property type="project" value="UniProtKB-SubCell"/>
</dbReference>
<dbReference type="EMBL" id="LK028581">
    <property type="protein sequence ID" value="CDS20463.1"/>
    <property type="molecule type" value="Genomic_DNA"/>
</dbReference>
<evidence type="ECO:0000259" key="6">
    <source>
        <dbReference type="Pfam" id="PF01217"/>
    </source>
</evidence>
<dbReference type="InterPro" id="IPR016635">
    <property type="entry name" value="AP_complex_ssu"/>
</dbReference>
<dbReference type="OrthoDB" id="10261046at2759"/>
<dbReference type="Proteomes" id="UP000492820">
    <property type="component" value="Unassembled WGS sequence"/>
</dbReference>